<gene>
    <name evidence="1" type="ORF">DWU98_06465</name>
</gene>
<evidence type="ECO:0000313" key="2">
    <source>
        <dbReference type="Proteomes" id="UP000254258"/>
    </source>
</evidence>
<reference evidence="1 2" key="1">
    <citation type="submission" date="2018-07" db="EMBL/GenBank/DDBJ databases">
        <title>Dyella monticola sp. nov. and Dyella psychrodurans sp. nov. isolated from monsoon evergreen broad-leaved forest soil of Dinghu Mountain, China.</title>
        <authorList>
            <person name="Gao Z."/>
            <person name="Qiu L."/>
        </authorList>
    </citation>
    <scope>NUCLEOTIDE SEQUENCE [LARGE SCALE GENOMIC DNA]</scope>
    <source>
        <strain evidence="1 2">4G-K06</strain>
    </source>
</reference>
<proteinExistence type="predicted"/>
<evidence type="ECO:0000313" key="1">
    <source>
        <dbReference type="EMBL" id="RDS82790.1"/>
    </source>
</evidence>
<accession>A0A370X3D2</accession>
<comment type="caution">
    <text evidence="1">The sequence shown here is derived from an EMBL/GenBank/DDBJ whole genome shotgun (WGS) entry which is preliminary data.</text>
</comment>
<dbReference type="AlphaFoldDB" id="A0A370X3D2"/>
<dbReference type="RefSeq" id="WP_115494701.1">
    <property type="nucleotide sequence ID" value="NZ_QRBE01000003.1"/>
</dbReference>
<dbReference type="EMBL" id="QRBE01000003">
    <property type="protein sequence ID" value="RDS82790.1"/>
    <property type="molecule type" value="Genomic_DNA"/>
</dbReference>
<protein>
    <submittedName>
        <fullName evidence="1">Uncharacterized protein</fullName>
    </submittedName>
</protein>
<organism evidence="1 2">
    <name type="scientific">Dyella monticola</name>
    <dbReference type="NCBI Taxonomy" id="1927958"/>
    <lineage>
        <taxon>Bacteria</taxon>
        <taxon>Pseudomonadati</taxon>
        <taxon>Pseudomonadota</taxon>
        <taxon>Gammaproteobacteria</taxon>
        <taxon>Lysobacterales</taxon>
        <taxon>Rhodanobacteraceae</taxon>
        <taxon>Dyella</taxon>
    </lineage>
</organism>
<name>A0A370X3D2_9GAMM</name>
<keyword evidence="2" id="KW-1185">Reference proteome</keyword>
<sequence>MGIQSVASAISNLGLGDISLQDDANQNDADAGNAGSGSALQNLDKQWLQHQLDVMGSLLGINSQTSSSLRLETAVLQNKLSVDVVSTLMGNLMKSVSRLEQING</sequence>
<dbReference type="Proteomes" id="UP000254258">
    <property type="component" value="Unassembled WGS sequence"/>
</dbReference>